<accession>U4L5B8</accession>
<dbReference type="EMBL" id="HF935685">
    <property type="protein sequence ID" value="CCX12242.1"/>
    <property type="molecule type" value="Genomic_DNA"/>
</dbReference>
<dbReference type="AlphaFoldDB" id="U4L5B8"/>
<gene>
    <name evidence="1" type="ORF">PCON_11836</name>
</gene>
<name>U4L5B8_PYROM</name>
<dbReference type="Proteomes" id="UP000018144">
    <property type="component" value="Unassembled WGS sequence"/>
</dbReference>
<evidence type="ECO:0000313" key="1">
    <source>
        <dbReference type="EMBL" id="CCX12242.1"/>
    </source>
</evidence>
<reference evidence="1 2" key="1">
    <citation type="journal article" date="2013" name="PLoS Genet.">
        <title>The genome and development-dependent transcriptomes of Pyronema confluens: a window into fungal evolution.</title>
        <authorList>
            <person name="Traeger S."/>
            <person name="Altegoer F."/>
            <person name="Freitag M."/>
            <person name="Gabaldon T."/>
            <person name="Kempken F."/>
            <person name="Kumar A."/>
            <person name="Marcet-Houben M."/>
            <person name="Poggeler S."/>
            <person name="Stajich J.E."/>
            <person name="Nowrousian M."/>
        </authorList>
    </citation>
    <scope>NUCLEOTIDE SEQUENCE [LARGE SCALE GENOMIC DNA]</scope>
    <source>
        <strain evidence="2">CBS 100304</strain>
        <tissue evidence="1">Vegetative mycelium</tissue>
    </source>
</reference>
<keyword evidence="2" id="KW-1185">Reference proteome</keyword>
<proteinExistence type="predicted"/>
<sequence>MQLRLWESRVPYPEPLTPIQVRGPRS</sequence>
<evidence type="ECO:0000313" key="2">
    <source>
        <dbReference type="Proteomes" id="UP000018144"/>
    </source>
</evidence>
<protein>
    <submittedName>
        <fullName evidence="1">Uncharacterized protein</fullName>
    </submittedName>
</protein>
<organism evidence="1 2">
    <name type="scientific">Pyronema omphalodes (strain CBS 100304)</name>
    <name type="common">Pyronema confluens</name>
    <dbReference type="NCBI Taxonomy" id="1076935"/>
    <lineage>
        <taxon>Eukaryota</taxon>
        <taxon>Fungi</taxon>
        <taxon>Dikarya</taxon>
        <taxon>Ascomycota</taxon>
        <taxon>Pezizomycotina</taxon>
        <taxon>Pezizomycetes</taxon>
        <taxon>Pezizales</taxon>
        <taxon>Pyronemataceae</taxon>
        <taxon>Pyronema</taxon>
    </lineage>
</organism>